<dbReference type="CDD" id="cd14014">
    <property type="entry name" value="STKc_PknB_like"/>
    <property type="match status" value="1"/>
</dbReference>
<evidence type="ECO:0000256" key="9">
    <source>
        <dbReference type="SAM" id="Phobius"/>
    </source>
</evidence>
<keyword evidence="9" id="KW-0812">Transmembrane</keyword>
<evidence type="ECO:0000256" key="2">
    <source>
        <dbReference type="ARBA" id="ARBA00022527"/>
    </source>
</evidence>
<dbReference type="InterPro" id="IPR000719">
    <property type="entry name" value="Prot_kinase_dom"/>
</dbReference>
<evidence type="ECO:0000256" key="1">
    <source>
        <dbReference type="ARBA" id="ARBA00012513"/>
    </source>
</evidence>
<name>A0A2U3PIR3_9MYCO</name>
<feature type="compositionally biased region" description="Low complexity" evidence="8">
    <location>
        <begin position="390"/>
        <end position="412"/>
    </location>
</feature>
<evidence type="ECO:0000256" key="3">
    <source>
        <dbReference type="ARBA" id="ARBA00022679"/>
    </source>
</evidence>
<dbReference type="PROSITE" id="PS00107">
    <property type="entry name" value="PROTEIN_KINASE_ATP"/>
    <property type="match status" value="1"/>
</dbReference>
<dbReference type="InterPro" id="IPR011009">
    <property type="entry name" value="Kinase-like_dom_sf"/>
</dbReference>
<dbReference type="EMBL" id="FUEZ01000004">
    <property type="protein sequence ID" value="SPM43653.1"/>
    <property type="molecule type" value="Genomic_DNA"/>
</dbReference>
<feature type="region of interest" description="Disordered" evidence="8">
    <location>
        <begin position="387"/>
        <end position="414"/>
    </location>
</feature>
<feature type="region of interest" description="Disordered" evidence="8">
    <location>
        <begin position="562"/>
        <end position="583"/>
    </location>
</feature>
<gene>
    <name evidence="11" type="ORF">MNAB215_5879</name>
</gene>
<protein>
    <recommendedName>
        <fullName evidence="1">non-specific serine/threonine protein kinase</fullName>
        <ecNumber evidence="1">2.7.11.1</ecNumber>
    </recommendedName>
</protein>
<evidence type="ECO:0000313" key="11">
    <source>
        <dbReference type="EMBL" id="SPM43653.1"/>
    </source>
</evidence>
<keyword evidence="12" id="KW-1185">Reference proteome</keyword>
<dbReference type="PANTHER" id="PTHR43289">
    <property type="entry name" value="MITOGEN-ACTIVATED PROTEIN KINASE KINASE KINASE 20-RELATED"/>
    <property type="match status" value="1"/>
</dbReference>
<dbReference type="Gene3D" id="1.10.510.10">
    <property type="entry name" value="Transferase(Phosphotransferase) domain 1"/>
    <property type="match status" value="1"/>
</dbReference>
<reference evidence="11 12" key="1">
    <citation type="submission" date="2017-01" db="EMBL/GenBank/DDBJ databases">
        <authorList>
            <consortium name="Urmite Genomes"/>
        </authorList>
    </citation>
    <scope>NUCLEOTIDE SEQUENCE [LARGE SCALE GENOMIC DNA]</scope>
    <source>
        <strain evidence="11 12">AB215</strain>
    </source>
</reference>
<keyword evidence="5 11" id="KW-0418">Kinase</keyword>
<proteinExistence type="predicted"/>
<dbReference type="GO" id="GO:0004674">
    <property type="term" value="F:protein serine/threonine kinase activity"/>
    <property type="evidence" value="ECO:0007669"/>
    <property type="project" value="UniProtKB-KW"/>
</dbReference>
<feature type="compositionally biased region" description="Polar residues" evidence="8">
    <location>
        <begin position="330"/>
        <end position="341"/>
    </location>
</feature>
<dbReference type="Gene3D" id="3.30.200.20">
    <property type="entry name" value="Phosphorylase Kinase, domain 1"/>
    <property type="match status" value="1"/>
</dbReference>
<keyword evidence="9" id="KW-1133">Transmembrane helix</keyword>
<dbReference type="InterPro" id="IPR017441">
    <property type="entry name" value="Protein_kinase_ATP_BS"/>
</dbReference>
<dbReference type="PROSITE" id="PS00108">
    <property type="entry name" value="PROTEIN_KINASE_ST"/>
    <property type="match status" value="1"/>
</dbReference>
<feature type="transmembrane region" description="Helical" evidence="9">
    <location>
        <begin position="357"/>
        <end position="377"/>
    </location>
</feature>
<keyword evidence="2 11" id="KW-0723">Serine/threonine-protein kinase</keyword>
<sequence>MALASGATFAGYIVARRLGSGMTGDVYLVQDRQSSRWAALKVLSLAWSSNREFRERFHAETPIVATLYHPHIVEVHDRGEFDGRLWIAMNYVEGVTAAQLMTDRFPAVSPAGEVLAILTAVASALDHAHQRGLLHRDVKPANILLTGRGEGEQRILLTDFGIARQLGESGVPDVPVGTIGYAAPEQLLGAEVDGRADQYSLAATAFHLLTGAPPAQYTDADGTPPRLSDQRPELARLDGVFLRALAALPADRFPSCREFADAASQQGGVAAGDRSPEAVFTADYPAYTWAGIDDLEDLSAAKFQSAWATDAPGAVKRSAPGAVARRLTDPSVTATATPTQTGERRAAAHRGRRPRKVVLAAGVVALIAALLVVGFVLGRRSDINANRDVAPTTAPTPAAAPSTGSSGTPATPLDGTYRLEVKRTKQTFNYTPDPQPPDVVTWWAFRSSCTPSACSAAGVLLDDNDHAQAKAPGSEPVILDFSDGRWLARAEKGNFACVGRNGMAATHGISQVLSLRPQAQGELNGEMTVTVQTNDCGQQGAVVRSPAVATRTGDVSSEVIVPDPVTIPDTSTAPTTSSPRTHR</sequence>
<dbReference type="AlphaFoldDB" id="A0A2U3PIR3"/>
<dbReference type="GO" id="GO:0080090">
    <property type="term" value="P:regulation of primary metabolic process"/>
    <property type="evidence" value="ECO:0007669"/>
    <property type="project" value="UniProtKB-ARBA"/>
</dbReference>
<dbReference type="SMART" id="SM00220">
    <property type="entry name" value="S_TKc"/>
    <property type="match status" value="1"/>
</dbReference>
<keyword evidence="6 7" id="KW-0067">ATP-binding</keyword>
<dbReference type="RefSeq" id="WP_077081873.1">
    <property type="nucleotide sequence ID" value="NZ_FUEZ01000004.1"/>
</dbReference>
<dbReference type="InterPro" id="IPR008271">
    <property type="entry name" value="Ser/Thr_kinase_AS"/>
</dbReference>
<evidence type="ECO:0000256" key="5">
    <source>
        <dbReference type="ARBA" id="ARBA00022777"/>
    </source>
</evidence>
<accession>A0A2U3PIR3</accession>
<dbReference type="Proteomes" id="UP000240424">
    <property type="component" value="Unassembled WGS sequence"/>
</dbReference>
<organism evidence="11 12">
    <name type="scientific">Mycobacterium numidiamassiliense</name>
    <dbReference type="NCBI Taxonomy" id="1841861"/>
    <lineage>
        <taxon>Bacteria</taxon>
        <taxon>Bacillati</taxon>
        <taxon>Actinomycetota</taxon>
        <taxon>Actinomycetes</taxon>
        <taxon>Mycobacteriales</taxon>
        <taxon>Mycobacteriaceae</taxon>
        <taxon>Mycobacterium</taxon>
    </lineage>
</organism>
<feature type="compositionally biased region" description="Low complexity" evidence="8">
    <location>
        <begin position="566"/>
        <end position="583"/>
    </location>
</feature>
<keyword evidence="9" id="KW-0472">Membrane</keyword>
<dbReference type="EC" id="2.7.11.1" evidence="1"/>
<dbReference type="STRING" id="1841861.GCA_900157365_04198"/>
<feature type="domain" description="Protein kinase" evidence="10">
    <location>
        <begin position="12"/>
        <end position="264"/>
    </location>
</feature>
<evidence type="ECO:0000256" key="4">
    <source>
        <dbReference type="ARBA" id="ARBA00022741"/>
    </source>
</evidence>
<dbReference type="Pfam" id="PF00069">
    <property type="entry name" value="Pkinase"/>
    <property type="match status" value="1"/>
</dbReference>
<dbReference type="SUPFAM" id="SSF56112">
    <property type="entry name" value="Protein kinase-like (PK-like)"/>
    <property type="match status" value="1"/>
</dbReference>
<dbReference type="PROSITE" id="PS50011">
    <property type="entry name" value="PROTEIN_KINASE_DOM"/>
    <property type="match status" value="1"/>
</dbReference>
<evidence type="ECO:0000256" key="8">
    <source>
        <dbReference type="SAM" id="MobiDB-lite"/>
    </source>
</evidence>
<feature type="region of interest" description="Disordered" evidence="8">
    <location>
        <begin position="314"/>
        <end position="352"/>
    </location>
</feature>
<evidence type="ECO:0000259" key="10">
    <source>
        <dbReference type="PROSITE" id="PS50011"/>
    </source>
</evidence>
<dbReference type="GO" id="GO:0005524">
    <property type="term" value="F:ATP binding"/>
    <property type="evidence" value="ECO:0007669"/>
    <property type="project" value="UniProtKB-UniRule"/>
</dbReference>
<keyword evidence="3" id="KW-0808">Transferase</keyword>
<dbReference type="PANTHER" id="PTHR43289:SF6">
    <property type="entry name" value="SERINE_THREONINE-PROTEIN KINASE NEKL-3"/>
    <property type="match status" value="1"/>
</dbReference>
<evidence type="ECO:0000256" key="7">
    <source>
        <dbReference type="PROSITE-ProRule" id="PRU10141"/>
    </source>
</evidence>
<evidence type="ECO:0000313" key="12">
    <source>
        <dbReference type="Proteomes" id="UP000240424"/>
    </source>
</evidence>
<evidence type="ECO:0000256" key="6">
    <source>
        <dbReference type="ARBA" id="ARBA00022840"/>
    </source>
</evidence>
<keyword evidence="4 7" id="KW-0547">Nucleotide-binding</keyword>
<feature type="binding site" evidence="7">
    <location>
        <position position="41"/>
    </location>
    <ligand>
        <name>ATP</name>
        <dbReference type="ChEBI" id="CHEBI:30616"/>
    </ligand>
</feature>